<keyword evidence="2" id="KW-0813">Transport</keyword>
<evidence type="ECO:0000256" key="6">
    <source>
        <dbReference type="ARBA" id="ARBA00022989"/>
    </source>
</evidence>
<comment type="caution">
    <text evidence="8">The sequence shown here is derived from an EMBL/GenBank/DDBJ whole genome shotgun (WGS) entry which is preliminary data.</text>
</comment>
<dbReference type="InterPro" id="IPR008972">
    <property type="entry name" value="Cupredoxin"/>
</dbReference>
<evidence type="ECO:0000256" key="5">
    <source>
        <dbReference type="ARBA" id="ARBA00022847"/>
    </source>
</evidence>
<dbReference type="Gene3D" id="2.60.40.420">
    <property type="entry name" value="Cupredoxins - blue copper proteins"/>
    <property type="match status" value="1"/>
</dbReference>
<reference evidence="8" key="1">
    <citation type="submission" date="2019-09" db="EMBL/GenBank/DDBJ databases">
        <title>Draft genome information of white flower Hibiscus syriacus.</title>
        <authorList>
            <person name="Kim Y.-M."/>
        </authorList>
    </citation>
    <scope>NUCLEOTIDE SEQUENCE [LARGE SCALE GENOMIC DNA]</scope>
    <source>
        <strain evidence="8">YM2019G1</strain>
    </source>
</reference>
<dbReference type="GO" id="GO:0016020">
    <property type="term" value="C:membrane"/>
    <property type="evidence" value="ECO:0007669"/>
    <property type="project" value="UniProtKB-SubCell"/>
</dbReference>
<accession>A0A6A2ZXT4</accession>
<keyword evidence="6" id="KW-1133">Transmembrane helix</keyword>
<keyword evidence="9" id="KW-1185">Reference proteome</keyword>
<keyword evidence="7" id="KW-0472">Membrane</keyword>
<dbReference type="EMBL" id="VEPZ02001070">
    <property type="protein sequence ID" value="KAE8696039.1"/>
    <property type="molecule type" value="Genomic_DNA"/>
</dbReference>
<gene>
    <name evidence="8" type="ORF">F3Y22_tig00110677pilonHSYRG00017</name>
</gene>
<sequence length="266" mass="29441">MGMEGVSLSEEASSLNEIMFGSCRKKVDTNFVLELVLNVEETCKASDFEKRMAANVFNSILSILTHYRISDVSYKNYTMGGSLGWFETLEKPDVNYQKWADSNNFSLGDFLSNVWSDKWTSKYGRRQPFILAGSLMISVAGPACALLADLSGPDQHNSSKVICCLRMAVGNILGFSAGASGSWHRACYKACANLKAAFLVTRTVQKMALKMVADRKMGGVAEVESPRKFGMAFRLNLVIDTGLRISISSPRYRYPNLNALKEKGEY</sequence>
<evidence type="ECO:0000313" key="9">
    <source>
        <dbReference type="Proteomes" id="UP000436088"/>
    </source>
</evidence>
<protein>
    <submittedName>
        <fullName evidence="8">Detected protein of confused Function</fullName>
    </submittedName>
</protein>
<comment type="subcellular location">
    <subcellularLocation>
        <location evidence="1">Membrane</location>
        <topology evidence="1">Multi-pass membrane protein</topology>
    </subcellularLocation>
</comment>
<dbReference type="GO" id="GO:0008506">
    <property type="term" value="F:sucrose:proton symporter activity"/>
    <property type="evidence" value="ECO:0007669"/>
    <property type="project" value="TreeGrafter"/>
</dbReference>
<evidence type="ECO:0000256" key="1">
    <source>
        <dbReference type="ARBA" id="ARBA00004141"/>
    </source>
</evidence>
<organism evidence="8 9">
    <name type="scientific">Hibiscus syriacus</name>
    <name type="common">Rose of Sharon</name>
    <dbReference type="NCBI Taxonomy" id="106335"/>
    <lineage>
        <taxon>Eukaryota</taxon>
        <taxon>Viridiplantae</taxon>
        <taxon>Streptophyta</taxon>
        <taxon>Embryophyta</taxon>
        <taxon>Tracheophyta</taxon>
        <taxon>Spermatophyta</taxon>
        <taxon>Magnoliopsida</taxon>
        <taxon>eudicotyledons</taxon>
        <taxon>Gunneridae</taxon>
        <taxon>Pentapetalae</taxon>
        <taxon>rosids</taxon>
        <taxon>malvids</taxon>
        <taxon>Malvales</taxon>
        <taxon>Malvaceae</taxon>
        <taxon>Malvoideae</taxon>
        <taxon>Hibiscus</taxon>
    </lineage>
</organism>
<keyword evidence="4" id="KW-0812">Transmembrane</keyword>
<name>A0A6A2ZXT4_HIBSY</name>
<evidence type="ECO:0000313" key="8">
    <source>
        <dbReference type="EMBL" id="KAE8696039.1"/>
    </source>
</evidence>
<evidence type="ECO:0000256" key="7">
    <source>
        <dbReference type="ARBA" id="ARBA00023136"/>
    </source>
</evidence>
<dbReference type="AlphaFoldDB" id="A0A6A2ZXT4"/>
<evidence type="ECO:0000256" key="3">
    <source>
        <dbReference type="ARBA" id="ARBA00022597"/>
    </source>
</evidence>
<dbReference type="Proteomes" id="UP000436088">
    <property type="component" value="Unassembled WGS sequence"/>
</dbReference>
<evidence type="ECO:0000256" key="4">
    <source>
        <dbReference type="ARBA" id="ARBA00022692"/>
    </source>
</evidence>
<keyword evidence="3" id="KW-0762">Sugar transport</keyword>
<keyword evidence="5" id="KW-0769">Symport</keyword>
<evidence type="ECO:0000256" key="2">
    <source>
        <dbReference type="ARBA" id="ARBA00022448"/>
    </source>
</evidence>
<dbReference type="PANTHER" id="PTHR19432">
    <property type="entry name" value="SUGAR TRANSPORTER"/>
    <property type="match status" value="1"/>
</dbReference>
<dbReference type="PANTHER" id="PTHR19432:SF35">
    <property type="entry name" value="SOLUTE CARRIER FAMILY 45 MEMBER 3 ISOFORM X1"/>
    <property type="match status" value="1"/>
</dbReference>
<proteinExistence type="predicted"/>